<organism evidence="2 3">
    <name type="scientific">Mucilaginibacter angelicae</name>
    <dbReference type="NCBI Taxonomy" id="869718"/>
    <lineage>
        <taxon>Bacteria</taxon>
        <taxon>Pseudomonadati</taxon>
        <taxon>Bacteroidota</taxon>
        <taxon>Sphingobacteriia</taxon>
        <taxon>Sphingobacteriales</taxon>
        <taxon>Sphingobacteriaceae</taxon>
        <taxon>Mucilaginibacter</taxon>
    </lineage>
</organism>
<evidence type="ECO:0000313" key="2">
    <source>
        <dbReference type="EMBL" id="MFC0513718.1"/>
    </source>
</evidence>
<keyword evidence="1" id="KW-1133">Transmembrane helix</keyword>
<sequence>MTNYISNAPIWAIILFIPIFLYSIFFITRPIQQAALNTGISSAKSQNIQLGIFIFYLIYLVYVATLALKGLLDVDSLPPRTMVWGGLPLLVILFGWIGNTGLFKKILRSITLEALIKLHVFRVVGVFFILLYAYHLLPAKFAFFAGLGDIITALLAIPVARMAARQQPGWKIAVYAWNIFGIMDIVDLLIVAVMTGAGGNLREMAVFPFVWFPAFAPATILFLHTAVFRKMKG</sequence>
<evidence type="ECO:0000256" key="1">
    <source>
        <dbReference type="SAM" id="Phobius"/>
    </source>
</evidence>
<reference evidence="2 3" key="1">
    <citation type="submission" date="2024-09" db="EMBL/GenBank/DDBJ databases">
        <authorList>
            <person name="Sun Q."/>
            <person name="Mori K."/>
        </authorList>
    </citation>
    <scope>NUCLEOTIDE SEQUENCE [LARGE SCALE GENOMIC DNA]</scope>
    <source>
        <strain evidence="2 3">NCAIM B.02415</strain>
    </source>
</reference>
<feature type="transmembrane region" description="Helical" evidence="1">
    <location>
        <begin position="6"/>
        <end position="27"/>
    </location>
</feature>
<comment type="caution">
    <text evidence="2">The sequence shown here is derived from an EMBL/GenBank/DDBJ whole genome shotgun (WGS) entry which is preliminary data.</text>
</comment>
<proteinExistence type="predicted"/>
<dbReference type="RefSeq" id="WP_377021576.1">
    <property type="nucleotide sequence ID" value="NZ_JBHLTS010000017.1"/>
</dbReference>
<name>A0ABV6L1W5_9SPHI</name>
<feature type="transmembrane region" description="Helical" evidence="1">
    <location>
        <begin position="172"/>
        <end position="197"/>
    </location>
</feature>
<dbReference type="Proteomes" id="UP001589828">
    <property type="component" value="Unassembled WGS sequence"/>
</dbReference>
<keyword evidence="1" id="KW-0472">Membrane</keyword>
<accession>A0ABV6L1W5</accession>
<evidence type="ECO:0000313" key="3">
    <source>
        <dbReference type="Proteomes" id="UP001589828"/>
    </source>
</evidence>
<protein>
    <recommendedName>
        <fullName evidence="4">MFS transporter</fullName>
    </recommendedName>
</protein>
<feature type="transmembrane region" description="Helical" evidence="1">
    <location>
        <begin position="209"/>
        <end position="228"/>
    </location>
</feature>
<gene>
    <name evidence="2" type="ORF">ACFFGT_05890</name>
</gene>
<feature type="transmembrane region" description="Helical" evidence="1">
    <location>
        <begin position="48"/>
        <end position="71"/>
    </location>
</feature>
<keyword evidence="1" id="KW-0812">Transmembrane</keyword>
<feature type="transmembrane region" description="Helical" evidence="1">
    <location>
        <begin position="83"/>
        <end position="103"/>
    </location>
</feature>
<feature type="transmembrane region" description="Helical" evidence="1">
    <location>
        <begin position="141"/>
        <end position="160"/>
    </location>
</feature>
<keyword evidence="3" id="KW-1185">Reference proteome</keyword>
<feature type="transmembrane region" description="Helical" evidence="1">
    <location>
        <begin position="115"/>
        <end position="135"/>
    </location>
</feature>
<evidence type="ECO:0008006" key="4">
    <source>
        <dbReference type="Google" id="ProtNLM"/>
    </source>
</evidence>
<dbReference type="EMBL" id="JBHLTS010000017">
    <property type="protein sequence ID" value="MFC0513718.1"/>
    <property type="molecule type" value="Genomic_DNA"/>
</dbReference>